<dbReference type="InterPro" id="IPR003593">
    <property type="entry name" value="AAA+_ATPase"/>
</dbReference>
<evidence type="ECO:0000313" key="4">
    <source>
        <dbReference type="EMBL" id="CAE0754460.1"/>
    </source>
</evidence>
<keyword evidence="2" id="KW-0547">Nucleotide-binding</keyword>
<dbReference type="AlphaFoldDB" id="A0A7S4B551"/>
<dbReference type="InterPro" id="IPR027417">
    <property type="entry name" value="P-loop_NTPase"/>
</dbReference>
<accession>A0A7S4B551</accession>
<dbReference type="EMBL" id="HBIZ01011750">
    <property type="protein sequence ID" value="CAE0754460.1"/>
    <property type="molecule type" value="Transcribed_RNA"/>
</dbReference>
<dbReference type="SUPFAM" id="SSF52540">
    <property type="entry name" value="P-loop containing nucleoside triphosphate hydrolases"/>
    <property type="match status" value="1"/>
</dbReference>
<dbReference type="Pfam" id="PF00004">
    <property type="entry name" value="AAA"/>
    <property type="match status" value="2"/>
</dbReference>
<feature type="domain" description="AAA+ ATPase" evidence="3">
    <location>
        <begin position="310"/>
        <end position="599"/>
    </location>
</feature>
<sequence length="673" mass="74727">MSGRGKPVHPPVANASLDLNGAQFSVLNSMRTGNMIIDMIIALLVPFFFKLIFSDSKQLLLRIYDFLFDRKPSEDECIREISFLSVGSSLTGRDHKNQLLQKAITLYLTEEMRLPFESRAQVSLTAFHDTSVGMGPIDKYNPLARYRLMWQPPENSWIQIEPGLEFQQRTKREGADEDEDDRGNLRPIQREMIIFELKTSKKDGPQQIDRFIERALSWYKQELLKMRDDARYMYTMISKSPSASIVSEMTSTKRGATGADNKGGMPYKRYKLSDQKTFKSLFFPEKESILKLLSDFQQKAGKYGVEGYPHKLGLLLHGPPGTGKTSLIKALAQHTGRSIINIPLARINTNQQLMDVMHDLRICVPGQDMAVPLTFKDVIFVIEDIDAASSIVHRREHEGSNLRLRKATVETTRSVPSSGFLTEKVTREMSTASDDEEASAAPKQNNVAQCSMAVGPAAEHGGTLPSLAVQPAMTSPPSLAPQLAMEADPNLSQPPAAISFPPAAMPNRHVPSKMEHLLVNGMPSLSSEAEANDTKSSLLAKLLSEEDELNLAGLLNVLDGVVDTPERILIMTSNHPERLDPALIRPGRIDKKIFLGYMQHSECKQMLAHYFTVEVTKEQDARIQAMLGGAKGLKMTPADMEQLCAEHSTVDDILDALATRCAPPMLVPSRSKG</sequence>
<dbReference type="GO" id="GO:0005524">
    <property type="term" value="F:ATP binding"/>
    <property type="evidence" value="ECO:0007669"/>
    <property type="project" value="UniProtKB-KW"/>
</dbReference>
<evidence type="ECO:0000256" key="2">
    <source>
        <dbReference type="RuleBase" id="RU003651"/>
    </source>
</evidence>
<proteinExistence type="inferred from homology"/>
<evidence type="ECO:0000259" key="3">
    <source>
        <dbReference type="SMART" id="SM00382"/>
    </source>
</evidence>
<protein>
    <recommendedName>
        <fullName evidence="3">AAA+ ATPase domain-containing protein</fullName>
    </recommendedName>
</protein>
<comment type="similarity">
    <text evidence="1">Belongs to the AAA ATPase family. BCS1 subfamily.</text>
</comment>
<dbReference type="SMART" id="SM00382">
    <property type="entry name" value="AAA"/>
    <property type="match status" value="1"/>
</dbReference>
<gene>
    <name evidence="4" type="ORF">PCAR00345_LOCUS7047</name>
</gene>
<keyword evidence="2" id="KW-0067">ATP-binding</keyword>
<reference evidence="4" key="1">
    <citation type="submission" date="2021-01" db="EMBL/GenBank/DDBJ databases">
        <authorList>
            <person name="Corre E."/>
            <person name="Pelletier E."/>
            <person name="Niang G."/>
            <person name="Scheremetjew M."/>
            <person name="Finn R."/>
            <person name="Kale V."/>
            <person name="Holt S."/>
            <person name="Cochrane G."/>
            <person name="Meng A."/>
            <person name="Brown T."/>
            <person name="Cohen L."/>
        </authorList>
    </citation>
    <scope>NUCLEOTIDE SEQUENCE</scope>
    <source>
        <strain evidence="4">CCMP645</strain>
    </source>
</reference>
<dbReference type="PANTHER" id="PTHR23070">
    <property type="entry name" value="BCS1 AAA-TYPE ATPASE"/>
    <property type="match status" value="1"/>
</dbReference>
<dbReference type="InterPro" id="IPR003960">
    <property type="entry name" value="ATPase_AAA_CS"/>
</dbReference>
<dbReference type="Gene3D" id="3.40.50.300">
    <property type="entry name" value="P-loop containing nucleotide triphosphate hydrolases"/>
    <property type="match status" value="2"/>
</dbReference>
<evidence type="ECO:0000256" key="1">
    <source>
        <dbReference type="ARBA" id="ARBA00007448"/>
    </source>
</evidence>
<dbReference type="InterPro" id="IPR050747">
    <property type="entry name" value="Mitochondrial_chaperone_BCS1"/>
</dbReference>
<name>A0A7S4B551_CHRCT</name>
<organism evidence="4">
    <name type="scientific">Chrysotila carterae</name>
    <name type="common">Marine alga</name>
    <name type="synonym">Syracosphaera carterae</name>
    <dbReference type="NCBI Taxonomy" id="13221"/>
    <lineage>
        <taxon>Eukaryota</taxon>
        <taxon>Haptista</taxon>
        <taxon>Haptophyta</taxon>
        <taxon>Prymnesiophyceae</taxon>
        <taxon>Isochrysidales</taxon>
        <taxon>Isochrysidaceae</taxon>
        <taxon>Chrysotila</taxon>
    </lineage>
</organism>
<dbReference type="InterPro" id="IPR003959">
    <property type="entry name" value="ATPase_AAA_core"/>
</dbReference>
<dbReference type="GO" id="GO:0016887">
    <property type="term" value="F:ATP hydrolysis activity"/>
    <property type="evidence" value="ECO:0007669"/>
    <property type="project" value="InterPro"/>
</dbReference>
<dbReference type="PROSITE" id="PS00674">
    <property type="entry name" value="AAA"/>
    <property type="match status" value="1"/>
</dbReference>